<reference evidence="2 3" key="1">
    <citation type="submission" date="2023-07" db="EMBL/GenBank/DDBJ databases">
        <title>Sequencing the genomes of 1000 actinobacteria strains.</title>
        <authorList>
            <person name="Klenk H.-P."/>
        </authorList>
    </citation>
    <scope>NUCLEOTIDE SEQUENCE [LARGE SCALE GENOMIC DNA]</scope>
    <source>
        <strain evidence="2 3">DSM 44711</strain>
    </source>
</reference>
<feature type="region of interest" description="Disordered" evidence="1">
    <location>
        <begin position="108"/>
        <end position="184"/>
    </location>
</feature>
<organism evidence="2 3">
    <name type="scientific">Catenuloplanes niger</name>
    <dbReference type="NCBI Taxonomy" id="587534"/>
    <lineage>
        <taxon>Bacteria</taxon>
        <taxon>Bacillati</taxon>
        <taxon>Actinomycetota</taxon>
        <taxon>Actinomycetes</taxon>
        <taxon>Micromonosporales</taxon>
        <taxon>Micromonosporaceae</taxon>
        <taxon>Catenuloplanes</taxon>
    </lineage>
</organism>
<dbReference type="Proteomes" id="UP001183629">
    <property type="component" value="Unassembled WGS sequence"/>
</dbReference>
<name>A0AAE4A041_9ACTN</name>
<comment type="caution">
    <text evidence="2">The sequence shown here is derived from an EMBL/GenBank/DDBJ whole genome shotgun (WGS) entry which is preliminary data.</text>
</comment>
<gene>
    <name evidence="2" type="ORF">J2S44_008246</name>
</gene>
<dbReference type="EMBL" id="JAVDYC010000001">
    <property type="protein sequence ID" value="MDR7327996.1"/>
    <property type="molecule type" value="Genomic_DNA"/>
</dbReference>
<sequence>MVRMPWRRRPATLDECAARLAEAIAMSRGGARPAESEALLDRLVADATVAETAARGTAGHAGLQRVLGRALWRLAQVRHAAGRPAAALQPARLSVAFAVAYLDRLTAGTPPTGDGTDGARPAHGSATRHPGADRPARPPAGATDRTGDDAPARPPAGAPGRLDDDSLPWWPAGAPGRTGDDAPVWWPAAAGDRPGGVTGRWPDARVEALEHVVVHLCDAGEIAAAAGQPDERVTLLGEAIRRGEHATEDPVRRAVGTALHNLANAHAATLSRGARPPRLLAEAATLADRARTLRAAFVTEADPMTVWEYANTLVMCAGVAALGRRWADGVAHLSEAAPLLSRLGPPASEIASRAGRHAQLMRMAAPRTVARARAAGRWPY</sequence>
<proteinExistence type="predicted"/>
<accession>A0AAE4A041</accession>
<evidence type="ECO:0000256" key="1">
    <source>
        <dbReference type="SAM" id="MobiDB-lite"/>
    </source>
</evidence>
<dbReference type="AlphaFoldDB" id="A0AAE4A041"/>
<keyword evidence="3" id="KW-1185">Reference proteome</keyword>
<evidence type="ECO:0000313" key="3">
    <source>
        <dbReference type="Proteomes" id="UP001183629"/>
    </source>
</evidence>
<evidence type="ECO:0000313" key="2">
    <source>
        <dbReference type="EMBL" id="MDR7327996.1"/>
    </source>
</evidence>
<dbReference type="RefSeq" id="WP_310428807.1">
    <property type="nucleotide sequence ID" value="NZ_JAVDYC010000001.1"/>
</dbReference>
<protein>
    <submittedName>
        <fullName evidence="2">Uncharacterized protein</fullName>
    </submittedName>
</protein>